<dbReference type="FunCoup" id="Q6L021">
    <property type="interactions" value="22"/>
</dbReference>
<keyword evidence="4 7" id="KW-0067">ATP-binding</keyword>
<dbReference type="PaxDb" id="263820-PTO1096"/>
<dbReference type="InterPro" id="IPR003593">
    <property type="entry name" value="AAA+_ATPase"/>
</dbReference>
<dbReference type="GeneID" id="2844790"/>
<dbReference type="PANTHER" id="PTHR43582">
    <property type="entry name" value="LINEARMYCIN RESISTANCE ATP-BINDING PROTEIN LNRL"/>
    <property type="match status" value="1"/>
</dbReference>
<accession>Q6L021</accession>
<dbReference type="KEGG" id="pto:PTO1096"/>
<comment type="subcellular location">
    <subcellularLocation>
        <location evidence="1">Cell membrane</location>
        <topology evidence="1">Peripheral membrane protein</topology>
        <orientation evidence="1">Cytoplasmic side</orientation>
    </subcellularLocation>
</comment>
<evidence type="ECO:0000313" key="7">
    <source>
        <dbReference type="EMBL" id="AAT43681.1"/>
    </source>
</evidence>
<dbReference type="eggNOG" id="arCOG00194">
    <property type="taxonomic scope" value="Archaea"/>
</dbReference>
<evidence type="ECO:0000256" key="3">
    <source>
        <dbReference type="ARBA" id="ARBA00022741"/>
    </source>
</evidence>
<dbReference type="SMART" id="SM00382">
    <property type="entry name" value="AAA"/>
    <property type="match status" value="1"/>
</dbReference>
<dbReference type="OrthoDB" id="31298at2157"/>
<dbReference type="AlphaFoldDB" id="Q6L021"/>
<evidence type="ECO:0000256" key="1">
    <source>
        <dbReference type="ARBA" id="ARBA00004413"/>
    </source>
</evidence>
<dbReference type="STRING" id="263820.PTO1096"/>
<dbReference type="InterPro" id="IPR027417">
    <property type="entry name" value="P-loop_NTPase"/>
</dbReference>
<dbReference type="GO" id="GO:0016887">
    <property type="term" value="F:ATP hydrolysis activity"/>
    <property type="evidence" value="ECO:0007669"/>
    <property type="project" value="InterPro"/>
</dbReference>
<name>Q6L021_PICTO</name>
<dbReference type="Pfam" id="PF13732">
    <property type="entry name" value="DrrA1-3_C"/>
    <property type="match status" value="1"/>
</dbReference>
<dbReference type="InterPro" id="IPR005894">
    <property type="entry name" value="DrrA"/>
</dbReference>
<dbReference type="RefSeq" id="WP_011177897.1">
    <property type="nucleotide sequence ID" value="NC_005877.1"/>
</dbReference>
<comment type="similarity">
    <text evidence="5">Belongs to the ABC transporter superfamily. Drug exporter-1 (DrugE1) (TC 3.A.1.105) family.</text>
</comment>
<evidence type="ECO:0000256" key="2">
    <source>
        <dbReference type="ARBA" id="ARBA00022448"/>
    </source>
</evidence>
<protein>
    <submittedName>
        <fullName evidence="7">Daunorubicin resistance ATP-binding protein DrrA</fullName>
    </submittedName>
</protein>
<evidence type="ECO:0000313" key="8">
    <source>
        <dbReference type="Proteomes" id="UP000000438"/>
    </source>
</evidence>
<dbReference type="EMBL" id="AE017261">
    <property type="protein sequence ID" value="AAT43681.1"/>
    <property type="molecule type" value="Genomic_DNA"/>
</dbReference>
<proteinExistence type="inferred from homology"/>
<dbReference type="InParanoid" id="Q6L021"/>
<organism evidence="7 8">
    <name type="scientific">Picrophilus torridus (strain ATCC 700027 / DSM 9790 / JCM 10055 / NBRC 100828 / KAW 2/3)</name>
    <dbReference type="NCBI Taxonomy" id="1122961"/>
    <lineage>
        <taxon>Archaea</taxon>
        <taxon>Methanobacteriati</taxon>
        <taxon>Thermoplasmatota</taxon>
        <taxon>Thermoplasmata</taxon>
        <taxon>Thermoplasmatales</taxon>
        <taxon>Picrophilaceae</taxon>
        <taxon>Picrophilus</taxon>
    </lineage>
</organism>
<dbReference type="InterPro" id="IPR017871">
    <property type="entry name" value="ABC_transporter-like_CS"/>
</dbReference>
<keyword evidence="2" id="KW-0813">Transport</keyword>
<dbReference type="GO" id="GO:1900753">
    <property type="term" value="P:doxorubicin transport"/>
    <property type="evidence" value="ECO:0007669"/>
    <property type="project" value="InterPro"/>
</dbReference>
<reference evidence="7 8" key="1">
    <citation type="journal article" date="2004" name="Proc. Natl. Acad. Sci. U.S.A.">
        <title>Genome sequence of Picrophilus torridus and its implications for life around pH 0.</title>
        <authorList>
            <person name="Futterer O."/>
            <person name="Angelov A."/>
            <person name="Liesegang H."/>
            <person name="Gottschalk G."/>
            <person name="Schleper C."/>
            <person name="Schepers B."/>
            <person name="Dock C."/>
            <person name="Antranikian G."/>
            <person name="Liebl W."/>
        </authorList>
    </citation>
    <scope>NUCLEOTIDE SEQUENCE [LARGE SCALE GENOMIC DNA]</scope>
    <source>
        <strain evidence="8">ATCC 700027 / DSM 9790 / JCM 10055 / NBRC 100828</strain>
    </source>
</reference>
<dbReference type="Pfam" id="PF00005">
    <property type="entry name" value="ABC_tran"/>
    <property type="match status" value="1"/>
</dbReference>
<gene>
    <name evidence="7" type="ordered locus">PTO1096</name>
</gene>
<dbReference type="InterPro" id="IPR003439">
    <property type="entry name" value="ABC_transporter-like_ATP-bd"/>
</dbReference>
<keyword evidence="3" id="KW-0547">Nucleotide-binding</keyword>
<dbReference type="InterPro" id="IPR025302">
    <property type="entry name" value="DrrA1/2-like_C"/>
</dbReference>
<dbReference type="Gene3D" id="3.40.50.300">
    <property type="entry name" value="P-loop containing nucleotide triphosphate hydrolases"/>
    <property type="match status" value="1"/>
</dbReference>
<dbReference type="HOGENOM" id="CLU_000604_1_2_2"/>
<dbReference type="PANTHER" id="PTHR43582:SF2">
    <property type="entry name" value="LINEARMYCIN RESISTANCE ATP-BINDING PROTEIN LNRL"/>
    <property type="match status" value="1"/>
</dbReference>
<dbReference type="PROSITE" id="PS00211">
    <property type="entry name" value="ABC_TRANSPORTER_1"/>
    <property type="match status" value="1"/>
</dbReference>
<evidence type="ECO:0000256" key="5">
    <source>
        <dbReference type="ARBA" id="ARBA00049985"/>
    </source>
</evidence>
<evidence type="ECO:0000256" key="4">
    <source>
        <dbReference type="ARBA" id="ARBA00022840"/>
    </source>
</evidence>
<dbReference type="GO" id="GO:0043215">
    <property type="term" value="P:daunorubicin transport"/>
    <property type="evidence" value="ECO:0007669"/>
    <property type="project" value="InterPro"/>
</dbReference>
<dbReference type="GO" id="GO:0005886">
    <property type="term" value="C:plasma membrane"/>
    <property type="evidence" value="ECO:0007669"/>
    <property type="project" value="UniProtKB-SubCell"/>
</dbReference>
<feature type="domain" description="ABC transporter" evidence="6">
    <location>
        <begin position="5"/>
        <end position="236"/>
    </location>
</feature>
<dbReference type="SUPFAM" id="SSF52540">
    <property type="entry name" value="P-loop containing nucleoside triphosphate hydrolases"/>
    <property type="match status" value="1"/>
</dbReference>
<dbReference type="Proteomes" id="UP000000438">
    <property type="component" value="Chromosome"/>
</dbReference>
<evidence type="ECO:0000259" key="6">
    <source>
        <dbReference type="PROSITE" id="PS50893"/>
    </source>
</evidence>
<dbReference type="PROSITE" id="PS50893">
    <property type="entry name" value="ABC_TRANSPORTER_2"/>
    <property type="match status" value="1"/>
</dbReference>
<sequence length="327" mass="36719">MENIIETKNLTKIYKNLRAVDNLNMTVRSGEIFGLLGQNGAGKTTTIKMLTTIIKPTSGTAIVDGHDIVKESMKVRDSIGIVPQELTTDEDLSGYENLMLIADFYNIKKSDARAKALELLKMVDLEDAARRPVSTYSGGMRKRIELIAGLVHSPKVLFLDEPTLGLDVQTRTNLWSYIKAIKENLGITIILTSHYLEEVDALADHIAIIDHGRLLKVGTSEELKEGLGGDIISMELNSESEVNLLKDFPAKETSINGSSIRFKVENSDAILPELMDILYRNHIWPRKMTVEKPSLDEAFLEYTGRKINDETPMDYGKTMNYMRRISR</sequence>
<dbReference type="NCBIfam" id="TIGR01188">
    <property type="entry name" value="drrA"/>
    <property type="match status" value="1"/>
</dbReference>
<dbReference type="GO" id="GO:0005524">
    <property type="term" value="F:ATP binding"/>
    <property type="evidence" value="ECO:0007669"/>
    <property type="project" value="UniProtKB-KW"/>
</dbReference>